<dbReference type="GO" id="GO:0035529">
    <property type="term" value="F:NADH pyrophosphatase activity"/>
    <property type="evidence" value="ECO:0007669"/>
    <property type="project" value="TreeGrafter"/>
</dbReference>
<dbReference type="GO" id="GO:0005829">
    <property type="term" value="C:cytosol"/>
    <property type="evidence" value="ECO:0007669"/>
    <property type="project" value="TreeGrafter"/>
</dbReference>
<dbReference type="PANTHER" id="PTHR42904:SF12">
    <property type="entry name" value="ADP-RIBOSE PYROPHOSPHATASE-RELATED"/>
    <property type="match status" value="1"/>
</dbReference>
<keyword evidence="2" id="KW-0479">Metal-binding</keyword>
<accession>A0A517SQT2</accession>
<keyword evidence="4" id="KW-0460">Magnesium</keyword>
<dbReference type="InterPro" id="IPR050241">
    <property type="entry name" value="NAD-cap_RNA_hydrolase_NudC"/>
</dbReference>
<dbReference type="InterPro" id="IPR015797">
    <property type="entry name" value="NUDIX_hydrolase-like_dom_sf"/>
</dbReference>
<protein>
    <submittedName>
        <fullName evidence="6">Bifunctional NMN adenylyltransferase/Nudix hydrolase</fullName>
    </submittedName>
</protein>
<dbReference type="Proteomes" id="UP000315003">
    <property type="component" value="Chromosome"/>
</dbReference>
<sequence>MTKPISPIPISQAYRFCPQCGAESQPISGGPFRCPQCSFTQFFGPVAAVGALVVDDQNRLLLLRRARDPGQGMLGLPGGFVDPGETIEEALRRECTEETNLQIQQADLLVSFPNRYEYHGLVSPVIDLFYVCTVQDVTAIELQVAEVDQYHWVLPGEEPLDQMAFESNRRAIELFRAG</sequence>
<evidence type="ECO:0000313" key="6">
    <source>
        <dbReference type="EMBL" id="QDT58460.1"/>
    </source>
</evidence>
<dbReference type="GO" id="GO:0019677">
    <property type="term" value="P:NAD+ catabolic process"/>
    <property type="evidence" value="ECO:0007669"/>
    <property type="project" value="TreeGrafter"/>
</dbReference>
<evidence type="ECO:0000259" key="5">
    <source>
        <dbReference type="PROSITE" id="PS51462"/>
    </source>
</evidence>
<dbReference type="PRINTS" id="PR00502">
    <property type="entry name" value="NUDIXFAMILY"/>
</dbReference>
<dbReference type="GO" id="GO:0016779">
    <property type="term" value="F:nucleotidyltransferase activity"/>
    <property type="evidence" value="ECO:0007669"/>
    <property type="project" value="UniProtKB-KW"/>
</dbReference>
<evidence type="ECO:0000256" key="3">
    <source>
        <dbReference type="ARBA" id="ARBA00022801"/>
    </source>
</evidence>
<dbReference type="PANTHER" id="PTHR42904">
    <property type="entry name" value="NUDIX HYDROLASE, NUDC SUBFAMILY"/>
    <property type="match status" value="1"/>
</dbReference>
<evidence type="ECO:0000313" key="7">
    <source>
        <dbReference type="Proteomes" id="UP000315003"/>
    </source>
</evidence>
<dbReference type="EMBL" id="CP036272">
    <property type="protein sequence ID" value="QDT58460.1"/>
    <property type="molecule type" value="Genomic_DNA"/>
</dbReference>
<proteinExistence type="predicted"/>
<keyword evidence="3 6" id="KW-0378">Hydrolase</keyword>
<feature type="domain" description="Nudix hydrolase" evidence="5">
    <location>
        <begin position="44"/>
        <end position="176"/>
    </location>
</feature>
<dbReference type="GO" id="GO:0006742">
    <property type="term" value="P:NADP+ catabolic process"/>
    <property type="evidence" value="ECO:0007669"/>
    <property type="project" value="TreeGrafter"/>
</dbReference>
<keyword evidence="7" id="KW-1185">Reference proteome</keyword>
<dbReference type="Gene3D" id="3.90.79.10">
    <property type="entry name" value="Nucleoside Triphosphate Pyrophosphohydrolase"/>
    <property type="match status" value="1"/>
</dbReference>
<dbReference type="OrthoDB" id="9786141at2"/>
<dbReference type="PROSITE" id="PS51462">
    <property type="entry name" value="NUDIX"/>
    <property type="match status" value="1"/>
</dbReference>
<dbReference type="CDD" id="cd04681">
    <property type="entry name" value="NUDIX_Hydrolase"/>
    <property type="match status" value="1"/>
</dbReference>
<evidence type="ECO:0000256" key="2">
    <source>
        <dbReference type="ARBA" id="ARBA00022723"/>
    </source>
</evidence>
<dbReference type="SUPFAM" id="SSF55811">
    <property type="entry name" value="Nudix"/>
    <property type="match status" value="1"/>
</dbReference>
<organism evidence="6 7">
    <name type="scientific">Stieleria bergensis</name>
    <dbReference type="NCBI Taxonomy" id="2528025"/>
    <lineage>
        <taxon>Bacteria</taxon>
        <taxon>Pseudomonadati</taxon>
        <taxon>Planctomycetota</taxon>
        <taxon>Planctomycetia</taxon>
        <taxon>Pirellulales</taxon>
        <taxon>Pirellulaceae</taxon>
        <taxon>Stieleria</taxon>
    </lineage>
</organism>
<dbReference type="Pfam" id="PF00293">
    <property type="entry name" value="NUDIX"/>
    <property type="match status" value="1"/>
</dbReference>
<keyword evidence="6" id="KW-0808">Transferase</keyword>
<keyword evidence="6" id="KW-0548">Nucleotidyltransferase</keyword>
<evidence type="ECO:0000256" key="4">
    <source>
        <dbReference type="ARBA" id="ARBA00022842"/>
    </source>
</evidence>
<dbReference type="InterPro" id="IPR000086">
    <property type="entry name" value="NUDIX_hydrolase_dom"/>
</dbReference>
<name>A0A517SQT2_9BACT</name>
<reference evidence="6 7" key="1">
    <citation type="submission" date="2019-02" db="EMBL/GenBank/DDBJ databases">
        <title>Deep-cultivation of Planctomycetes and their phenomic and genomic characterization uncovers novel biology.</title>
        <authorList>
            <person name="Wiegand S."/>
            <person name="Jogler M."/>
            <person name="Boedeker C."/>
            <person name="Pinto D."/>
            <person name="Vollmers J."/>
            <person name="Rivas-Marin E."/>
            <person name="Kohn T."/>
            <person name="Peeters S.H."/>
            <person name="Heuer A."/>
            <person name="Rast P."/>
            <person name="Oberbeckmann S."/>
            <person name="Bunk B."/>
            <person name="Jeske O."/>
            <person name="Meyerdierks A."/>
            <person name="Storesund J.E."/>
            <person name="Kallscheuer N."/>
            <person name="Luecker S."/>
            <person name="Lage O.M."/>
            <person name="Pohl T."/>
            <person name="Merkel B.J."/>
            <person name="Hornburger P."/>
            <person name="Mueller R.-W."/>
            <person name="Bruemmer F."/>
            <person name="Labrenz M."/>
            <person name="Spormann A.M."/>
            <person name="Op den Camp H."/>
            <person name="Overmann J."/>
            <person name="Amann R."/>
            <person name="Jetten M.S.M."/>
            <person name="Mascher T."/>
            <person name="Medema M.H."/>
            <person name="Devos D.P."/>
            <person name="Kaster A.-K."/>
            <person name="Ovreas L."/>
            <person name="Rohde M."/>
            <person name="Galperin M.Y."/>
            <person name="Jogler C."/>
        </authorList>
    </citation>
    <scope>NUCLEOTIDE SEQUENCE [LARGE SCALE GENOMIC DNA]</scope>
    <source>
        <strain evidence="6 7">SV_7m_r</strain>
    </source>
</reference>
<dbReference type="RefSeq" id="WP_145269628.1">
    <property type="nucleotide sequence ID" value="NZ_CP036272.1"/>
</dbReference>
<dbReference type="AlphaFoldDB" id="A0A517SQT2"/>
<dbReference type="GO" id="GO:0046872">
    <property type="term" value="F:metal ion binding"/>
    <property type="evidence" value="ECO:0007669"/>
    <property type="project" value="UniProtKB-KW"/>
</dbReference>
<gene>
    <name evidence="6" type="ORF">SV7mr_09530</name>
</gene>
<comment type="cofactor">
    <cofactor evidence="1">
        <name>Mg(2+)</name>
        <dbReference type="ChEBI" id="CHEBI:18420"/>
    </cofactor>
</comment>
<dbReference type="InterPro" id="IPR020476">
    <property type="entry name" value="Nudix_hydrolase"/>
</dbReference>
<evidence type="ECO:0000256" key="1">
    <source>
        <dbReference type="ARBA" id="ARBA00001946"/>
    </source>
</evidence>